<accession>A0A229FV16</accession>
<keyword evidence="3 12" id="KW-0812">Transmembrane</keyword>
<dbReference type="InterPro" id="IPR023299">
    <property type="entry name" value="ATPase_P-typ_cyto_dom_N"/>
</dbReference>
<evidence type="ECO:0000313" key="14">
    <source>
        <dbReference type="EMBL" id="OXL15239.1"/>
    </source>
</evidence>
<keyword evidence="15" id="KW-1185">Reference proteome</keyword>
<comment type="similarity">
    <text evidence="2 12">Belongs to the cation transport ATPase (P-type) (TC 3.A.3) family. Type IB subfamily.</text>
</comment>
<name>A0A229FV16_9BURK</name>
<dbReference type="RefSeq" id="WP_089516469.1">
    <property type="nucleotide sequence ID" value="NZ_NJGG01000002.1"/>
</dbReference>
<dbReference type="InterPro" id="IPR018303">
    <property type="entry name" value="ATPase_P-typ_P_site"/>
</dbReference>
<gene>
    <name evidence="14" type="ORF">AOC33_07740</name>
</gene>
<proteinExistence type="inferred from homology"/>
<dbReference type="CDD" id="cd02094">
    <property type="entry name" value="P-type_ATPase_Cu-like"/>
    <property type="match status" value="1"/>
</dbReference>
<dbReference type="PANTHER" id="PTHR43520">
    <property type="entry name" value="ATP7, ISOFORM B"/>
    <property type="match status" value="1"/>
</dbReference>
<evidence type="ECO:0000256" key="9">
    <source>
        <dbReference type="ARBA" id="ARBA00023136"/>
    </source>
</evidence>
<dbReference type="Proteomes" id="UP000215188">
    <property type="component" value="Unassembled WGS sequence"/>
</dbReference>
<evidence type="ECO:0000256" key="6">
    <source>
        <dbReference type="ARBA" id="ARBA00022840"/>
    </source>
</evidence>
<dbReference type="SUPFAM" id="SSF55008">
    <property type="entry name" value="HMA, heavy metal-associated domain"/>
    <property type="match status" value="1"/>
</dbReference>
<evidence type="ECO:0000256" key="1">
    <source>
        <dbReference type="ARBA" id="ARBA00004127"/>
    </source>
</evidence>
<dbReference type="Gene3D" id="2.70.150.10">
    <property type="entry name" value="Calcium-transporting ATPase, cytoplasmic transduction domain A"/>
    <property type="match status" value="1"/>
</dbReference>
<dbReference type="AlphaFoldDB" id="A0A229FV16"/>
<keyword evidence="12" id="KW-1003">Cell membrane</keyword>
<feature type="transmembrane region" description="Helical" evidence="12">
    <location>
        <begin position="125"/>
        <end position="148"/>
    </location>
</feature>
<dbReference type="Pfam" id="PF00702">
    <property type="entry name" value="Hydrolase"/>
    <property type="match status" value="1"/>
</dbReference>
<reference evidence="14 15" key="1">
    <citation type="submission" date="2017-06" db="EMBL/GenBank/DDBJ databases">
        <title>Reclassification of a Polynucleobacter cosmopolitanus strain isolated from tropical Lake Victoria as Polynucleobacter victoriensis comb. nov.</title>
        <authorList>
            <person name="Hahn M.W."/>
        </authorList>
    </citation>
    <scope>NUCLEOTIDE SEQUENCE [LARGE SCALE GENOMIC DNA]</scope>
    <source>
        <strain evidence="14 15">MWH-MoIso2</strain>
    </source>
</reference>
<comment type="catalytic activity">
    <reaction evidence="11">
        <text>Cu(2+)(in) + ATP + H2O = Cu(2+)(out) + ADP + phosphate + H(+)</text>
        <dbReference type="Rhea" id="RHEA:10376"/>
        <dbReference type="ChEBI" id="CHEBI:15377"/>
        <dbReference type="ChEBI" id="CHEBI:15378"/>
        <dbReference type="ChEBI" id="CHEBI:29036"/>
        <dbReference type="ChEBI" id="CHEBI:30616"/>
        <dbReference type="ChEBI" id="CHEBI:43474"/>
        <dbReference type="ChEBI" id="CHEBI:456216"/>
        <dbReference type="EC" id="7.2.2.9"/>
    </reaction>
</comment>
<evidence type="ECO:0000256" key="7">
    <source>
        <dbReference type="ARBA" id="ARBA00022967"/>
    </source>
</evidence>
<dbReference type="NCBIfam" id="TIGR01494">
    <property type="entry name" value="ATPase_P-type"/>
    <property type="match status" value="2"/>
</dbReference>
<dbReference type="PRINTS" id="PR00119">
    <property type="entry name" value="CATATPASE"/>
</dbReference>
<feature type="transmembrane region" description="Helical" evidence="12">
    <location>
        <begin position="700"/>
        <end position="719"/>
    </location>
</feature>
<dbReference type="GO" id="GO:0005886">
    <property type="term" value="C:plasma membrane"/>
    <property type="evidence" value="ECO:0007669"/>
    <property type="project" value="UniProtKB-SubCell"/>
</dbReference>
<dbReference type="InterPro" id="IPR001757">
    <property type="entry name" value="P_typ_ATPase"/>
</dbReference>
<dbReference type="InterPro" id="IPR036163">
    <property type="entry name" value="HMA_dom_sf"/>
</dbReference>
<dbReference type="Pfam" id="PF00122">
    <property type="entry name" value="E1-E2_ATPase"/>
    <property type="match status" value="1"/>
</dbReference>
<dbReference type="InterPro" id="IPR023298">
    <property type="entry name" value="ATPase_P-typ_TM_dom_sf"/>
</dbReference>
<dbReference type="GO" id="GO:0043682">
    <property type="term" value="F:P-type divalent copper transporter activity"/>
    <property type="evidence" value="ECO:0007669"/>
    <property type="project" value="UniProtKB-EC"/>
</dbReference>
<dbReference type="PRINTS" id="PR00942">
    <property type="entry name" value="CUATPASEI"/>
</dbReference>
<evidence type="ECO:0000256" key="5">
    <source>
        <dbReference type="ARBA" id="ARBA00022741"/>
    </source>
</evidence>
<evidence type="ECO:0000259" key="13">
    <source>
        <dbReference type="PROSITE" id="PS50846"/>
    </source>
</evidence>
<dbReference type="SFLD" id="SFLDG00002">
    <property type="entry name" value="C1.7:_P-type_atpase_like"/>
    <property type="match status" value="1"/>
</dbReference>
<dbReference type="SUPFAM" id="SSF81653">
    <property type="entry name" value="Calcium ATPase, transduction domain A"/>
    <property type="match status" value="1"/>
</dbReference>
<dbReference type="CDD" id="cd00371">
    <property type="entry name" value="HMA"/>
    <property type="match status" value="1"/>
</dbReference>
<evidence type="ECO:0000256" key="4">
    <source>
        <dbReference type="ARBA" id="ARBA00022723"/>
    </source>
</evidence>
<dbReference type="InterPro" id="IPR006121">
    <property type="entry name" value="HMA_dom"/>
</dbReference>
<feature type="transmembrane region" description="Helical" evidence="12">
    <location>
        <begin position="377"/>
        <end position="401"/>
    </location>
</feature>
<comment type="subcellular location">
    <subcellularLocation>
        <location evidence="12">Cell membrane</location>
    </subcellularLocation>
    <subcellularLocation>
        <location evidence="1">Endomembrane system</location>
        <topology evidence="1">Multi-pass membrane protein</topology>
    </subcellularLocation>
</comment>
<keyword evidence="4 12" id="KW-0479">Metal-binding</keyword>
<evidence type="ECO:0000256" key="10">
    <source>
        <dbReference type="ARBA" id="ARBA00038904"/>
    </source>
</evidence>
<dbReference type="Gene3D" id="3.40.1110.10">
    <property type="entry name" value="Calcium-transporting ATPase, cytoplasmic domain N"/>
    <property type="match status" value="1"/>
</dbReference>
<dbReference type="OrthoDB" id="8552908at2"/>
<dbReference type="InterPro" id="IPR044492">
    <property type="entry name" value="P_typ_ATPase_HD_dom"/>
</dbReference>
<organism evidence="14 15">
    <name type="scientific">Polynucleobacter cosmopolitanus</name>
    <dbReference type="NCBI Taxonomy" id="351345"/>
    <lineage>
        <taxon>Bacteria</taxon>
        <taxon>Pseudomonadati</taxon>
        <taxon>Pseudomonadota</taxon>
        <taxon>Betaproteobacteria</taxon>
        <taxon>Burkholderiales</taxon>
        <taxon>Burkholderiaceae</taxon>
        <taxon>Polynucleobacter</taxon>
    </lineage>
</organism>
<dbReference type="GO" id="GO:0005507">
    <property type="term" value="F:copper ion binding"/>
    <property type="evidence" value="ECO:0007669"/>
    <property type="project" value="TreeGrafter"/>
</dbReference>
<dbReference type="PANTHER" id="PTHR43520:SF8">
    <property type="entry name" value="P-TYPE CU(+) TRANSPORTER"/>
    <property type="match status" value="1"/>
</dbReference>
<dbReference type="InterPro" id="IPR059000">
    <property type="entry name" value="ATPase_P-type_domA"/>
</dbReference>
<feature type="domain" description="HMA" evidence="13">
    <location>
        <begin position="3"/>
        <end position="70"/>
    </location>
</feature>
<feature type="transmembrane region" description="Helical" evidence="12">
    <location>
        <begin position="191"/>
        <end position="209"/>
    </location>
</feature>
<dbReference type="PRINTS" id="PR00943">
    <property type="entry name" value="CUATPASE"/>
</dbReference>
<sequence length="750" mass="79904">MSQLVTLNIRGMTCASCVARLEKSLSKVAGVDAASVNLATEKAQIRVNQEPQVITSLLIAAVEKAGFEASVFSHQTINSSSTNTKLNNIIDLHGKGAVVLAIALSLPLLAPMLLMPFGVHWMLPAWVQFLLATPVQFILGSRFYVAGFKALRMGSGNMDLLVALGTTAAYGLSIYTWYLSAWGQSYEPHELYFESSAVVISLVMLGKWLEARAKKETTAAITALQSLWPDQAKLLRQRDLNQLDYEHLPIAQILPGDWVLVLPGERVPVDGLVIEGLSEIDESMLTGESKLLEKEKGSTVIGGSLNGSGRLIIQATGVGETSVLAKIIALVENAQAEKAPIQRLVDQVSAWFVPTVVLIAALNFLIHAFILHDFQNALLYSVAILVIACPCALGLATPVAIMAGTGVAAKFGILIKDAQALELAHRINVVAFDKTGTLTLGKPSVKNFTNFSAAEDQQIHALALGLQMSSEHPLAKAMIQFGEQHQVNAEGYGAVLANVGKGIEGQCLTGPYQGKTIAFVSFHAIKEHASEQMQKVAVNELSLGHSVSCLVDVTDASNHLILALYSFGDELKPGVSEAIQRLKSMNIKTVMISGDNELVANLLAKTIGIDEVYAQVLPAEKAAIIESLKAINGRSYVAMVGDGVNDAPALAVADVGIAVSTGTDIAMHAASITLMRGDPALVPDAIQISSKTWQKIKQNLFWAFVYNLIGIPLAALGYLTPMIAGAAMAASSVSVVGNALLLRKWSRPKP</sequence>
<evidence type="ECO:0000313" key="15">
    <source>
        <dbReference type="Proteomes" id="UP000215188"/>
    </source>
</evidence>
<dbReference type="Pfam" id="PF00403">
    <property type="entry name" value="HMA"/>
    <property type="match status" value="1"/>
</dbReference>
<feature type="transmembrane region" description="Helical" evidence="12">
    <location>
        <begin position="348"/>
        <end position="371"/>
    </location>
</feature>
<dbReference type="FunFam" id="2.70.150.10:FF:000002">
    <property type="entry name" value="Copper-transporting ATPase 1, putative"/>
    <property type="match status" value="1"/>
</dbReference>
<evidence type="ECO:0000256" key="2">
    <source>
        <dbReference type="ARBA" id="ARBA00006024"/>
    </source>
</evidence>
<dbReference type="FunFam" id="3.30.70.100:FF:000005">
    <property type="entry name" value="Copper-exporting P-type ATPase A"/>
    <property type="match status" value="1"/>
</dbReference>
<dbReference type="GO" id="GO:0012505">
    <property type="term" value="C:endomembrane system"/>
    <property type="evidence" value="ECO:0007669"/>
    <property type="project" value="UniProtKB-SubCell"/>
</dbReference>
<dbReference type="SUPFAM" id="SSF56784">
    <property type="entry name" value="HAD-like"/>
    <property type="match status" value="1"/>
</dbReference>
<dbReference type="NCBIfam" id="TIGR01511">
    <property type="entry name" value="ATPase-IB1_Cu"/>
    <property type="match status" value="1"/>
</dbReference>
<keyword evidence="9 12" id="KW-0472">Membrane</keyword>
<dbReference type="SFLD" id="SFLDS00003">
    <property type="entry name" value="Haloacid_Dehalogenase"/>
    <property type="match status" value="1"/>
</dbReference>
<keyword evidence="6 12" id="KW-0067">ATP-binding</keyword>
<evidence type="ECO:0000256" key="12">
    <source>
        <dbReference type="RuleBase" id="RU362081"/>
    </source>
</evidence>
<dbReference type="GO" id="GO:0005524">
    <property type="term" value="F:ATP binding"/>
    <property type="evidence" value="ECO:0007669"/>
    <property type="project" value="UniProtKB-UniRule"/>
</dbReference>
<dbReference type="GO" id="GO:0016887">
    <property type="term" value="F:ATP hydrolysis activity"/>
    <property type="evidence" value="ECO:0007669"/>
    <property type="project" value="InterPro"/>
</dbReference>
<feature type="transmembrane region" description="Helical" evidence="12">
    <location>
        <begin position="160"/>
        <end position="179"/>
    </location>
</feature>
<keyword evidence="8 12" id="KW-1133">Transmembrane helix</keyword>
<dbReference type="EC" id="7.2.2.9" evidence="10"/>
<dbReference type="InterPro" id="IPR027256">
    <property type="entry name" value="P-typ_ATPase_IB"/>
</dbReference>
<dbReference type="PROSITE" id="PS00154">
    <property type="entry name" value="ATPASE_E1_E2"/>
    <property type="match status" value="1"/>
</dbReference>
<dbReference type="SFLD" id="SFLDF00027">
    <property type="entry name" value="p-type_atpase"/>
    <property type="match status" value="1"/>
</dbReference>
<protein>
    <recommendedName>
        <fullName evidence="10">P-type Cu(2+) transporter</fullName>
        <ecNumber evidence="10">7.2.2.9</ecNumber>
    </recommendedName>
</protein>
<keyword evidence="5 12" id="KW-0547">Nucleotide-binding</keyword>
<evidence type="ECO:0000256" key="8">
    <source>
        <dbReference type="ARBA" id="ARBA00022989"/>
    </source>
</evidence>
<dbReference type="Gene3D" id="3.30.70.100">
    <property type="match status" value="1"/>
</dbReference>
<dbReference type="NCBIfam" id="TIGR01525">
    <property type="entry name" value="ATPase-IB_hvy"/>
    <property type="match status" value="1"/>
</dbReference>
<dbReference type="InterPro" id="IPR008250">
    <property type="entry name" value="ATPase_P-typ_transduc_dom_A_sf"/>
</dbReference>
<dbReference type="InterPro" id="IPR017969">
    <property type="entry name" value="Heavy-metal-associated_CS"/>
</dbReference>
<dbReference type="SUPFAM" id="SSF81665">
    <property type="entry name" value="Calcium ATPase, transmembrane domain M"/>
    <property type="match status" value="1"/>
</dbReference>
<dbReference type="Gene3D" id="3.40.50.1000">
    <property type="entry name" value="HAD superfamily/HAD-like"/>
    <property type="match status" value="1"/>
</dbReference>
<dbReference type="InterPro" id="IPR036412">
    <property type="entry name" value="HAD-like_sf"/>
</dbReference>
<feature type="transmembrane region" description="Helical" evidence="12">
    <location>
        <begin position="725"/>
        <end position="742"/>
    </location>
</feature>
<dbReference type="GO" id="GO:0055070">
    <property type="term" value="P:copper ion homeostasis"/>
    <property type="evidence" value="ECO:0007669"/>
    <property type="project" value="TreeGrafter"/>
</dbReference>
<feature type="transmembrane region" description="Helical" evidence="12">
    <location>
        <begin position="97"/>
        <end position="119"/>
    </location>
</feature>
<evidence type="ECO:0000256" key="3">
    <source>
        <dbReference type="ARBA" id="ARBA00022692"/>
    </source>
</evidence>
<evidence type="ECO:0000256" key="11">
    <source>
        <dbReference type="ARBA" id="ARBA00047424"/>
    </source>
</evidence>
<keyword evidence="7" id="KW-1278">Translocase</keyword>
<dbReference type="PROSITE" id="PS50846">
    <property type="entry name" value="HMA_2"/>
    <property type="match status" value="1"/>
</dbReference>
<dbReference type="PROSITE" id="PS01047">
    <property type="entry name" value="HMA_1"/>
    <property type="match status" value="1"/>
</dbReference>
<dbReference type="EMBL" id="NJGG01000002">
    <property type="protein sequence ID" value="OXL15239.1"/>
    <property type="molecule type" value="Genomic_DNA"/>
</dbReference>
<comment type="caution">
    <text evidence="14">The sequence shown here is derived from an EMBL/GenBank/DDBJ whole genome shotgun (WGS) entry which is preliminary data.</text>
</comment>
<dbReference type="InterPro" id="IPR023214">
    <property type="entry name" value="HAD_sf"/>
</dbReference>